<evidence type="ECO:0000256" key="8">
    <source>
        <dbReference type="ARBA" id="ARBA00022989"/>
    </source>
</evidence>
<dbReference type="AlphaFoldDB" id="A0A2H9TGY3"/>
<evidence type="ECO:0000313" key="13">
    <source>
        <dbReference type="Proteomes" id="UP000240830"/>
    </source>
</evidence>
<evidence type="ECO:0000256" key="5">
    <source>
        <dbReference type="ARBA" id="ARBA00022692"/>
    </source>
</evidence>
<evidence type="ECO:0000256" key="3">
    <source>
        <dbReference type="ARBA" id="ARBA00022448"/>
    </source>
</evidence>
<name>A0A2H9TGY3_9FUNG</name>
<keyword evidence="4 11" id="KW-0679">Respiratory chain</keyword>
<evidence type="ECO:0000256" key="6">
    <source>
        <dbReference type="ARBA" id="ARBA00022792"/>
    </source>
</evidence>
<protein>
    <recommendedName>
        <fullName evidence="11">NADH dehydrogenase [ubiquinone] 1 alpha subcomplex subunit 13</fullName>
    </recommendedName>
</protein>
<sequence length="122" mass="13622">MSTPTQDLPPPGGFGHIAYRRHVPKRGPPGGILLAGGFCVIIGGMLLHAKGVRISRELDREKRQTRLMLLPLLKAEEDLEYLEKSRKSRMLEGEIMGAVKGWKVGEKPYHSARFVKDSVFLT</sequence>
<evidence type="ECO:0000256" key="4">
    <source>
        <dbReference type="ARBA" id="ARBA00022660"/>
    </source>
</evidence>
<comment type="function">
    <text evidence="11">Complex I functions in the transfer of electrons from NADH to the respiratory chain. Accessory subunit of the mitochondrial membrane respiratory chain NADH dehydrogenase (Complex I), that is believed not to be involved in catalysis.</text>
</comment>
<evidence type="ECO:0000256" key="10">
    <source>
        <dbReference type="ARBA" id="ARBA00023136"/>
    </source>
</evidence>
<keyword evidence="10 11" id="KW-0472">Membrane</keyword>
<dbReference type="GO" id="GO:0045271">
    <property type="term" value="C:respiratory chain complex I"/>
    <property type="evidence" value="ECO:0007669"/>
    <property type="project" value="UniProtKB-UniRule"/>
</dbReference>
<evidence type="ECO:0000313" key="12">
    <source>
        <dbReference type="EMBL" id="PJF17001.1"/>
    </source>
</evidence>
<comment type="subcellular location">
    <subcellularLocation>
        <location evidence="1 11">Mitochondrion inner membrane</location>
        <topology evidence="1 11">Single-pass membrane protein</topology>
        <orientation evidence="1 11">Matrix side</orientation>
    </subcellularLocation>
</comment>
<keyword evidence="9 11" id="KW-0496">Mitochondrion</keyword>
<gene>
    <name evidence="12" type="ORF">PSACC_03185</name>
</gene>
<keyword evidence="6 11" id="KW-0999">Mitochondrion inner membrane</keyword>
<evidence type="ECO:0000256" key="1">
    <source>
        <dbReference type="ARBA" id="ARBA00004298"/>
    </source>
</evidence>
<keyword evidence="13" id="KW-1185">Reference proteome</keyword>
<dbReference type="InterPro" id="IPR009346">
    <property type="entry name" value="GRIM-19"/>
</dbReference>
<dbReference type="EMBL" id="MTSL01000198">
    <property type="protein sequence ID" value="PJF17001.1"/>
    <property type="molecule type" value="Genomic_DNA"/>
</dbReference>
<dbReference type="OrthoDB" id="3308at2759"/>
<keyword evidence="7 11" id="KW-0249">Electron transport</keyword>
<accession>A0A2H9TGY3</accession>
<organism evidence="12 13">
    <name type="scientific">Paramicrosporidium saccamoebae</name>
    <dbReference type="NCBI Taxonomy" id="1246581"/>
    <lineage>
        <taxon>Eukaryota</taxon>
        <taxon>Fungi</taxon>
        <taxon>Fungi incertae sedis</taxon>
        <taxon>Cryptomycota</taxon>
        <taxon>Cryptomycota incertae sedis</taxon>
        <taxon>Paramicrosporidium</taxon>
    </lineage>
</organism>
<evidence type="ECO:0000256" key="2">
    <source>
        <dbReference type="ARBA" id="ARBA00007312"/>
    </source>
</evidence>
<feature type="transmembrane region" description="Helical" evidence="11">
    <location>
        <begin position="30"/>
        <end position="49"/>
    </location>
</feature>
<proteinExistence type="inferred from homology"/>
<reference evidence="12 13" key="1">
    <citation type="submission" date="2016-10" db="EMBL/GenBank/DDBJ databases">
        <title>The genome of Paramicrosporidium saccamoebae is the missing link in understanding Cryptomycota and Microsporidia evolution.</title>
        <authorList>
            <person name="Quandt C.A."/>
            <person name="Beaudet D."/>
            <person name="Corsaro D."/>
            <person name="Michel R."/>
            <person name="Corradi N."/>
            <person name="James T."/>
        </authorList>
    </citation>
    <scope>NUCLEOTIDE SEQUENCE [LARGE SCALE GENOMIC DNA]</scope>
    <source>
        <strain evidence="12 13">KSL3</strain>
    </source>
</reference>
<keyword evidence="3 11" id="KW-0813">Transport</keyword>
<dbReference type="Pfam" id="PF06212">
    <property type="entry name" value="GRIM-19"/>
    <property type="match status" value="1"/>
</dbReference>
<evidence type="ECO:0000256" key="9">
    <source>
        <dbReference type="ARBA" id="ARBA00023128"/>
    </source>
</evidence>
<dbReference type="PANTHER" id="PTHR12966">
    <property type="entry name" value="NADH DEHYDROGENASE UBIQUINONE 1 ALPHA SUBCOMPLEX SUBUNIT 13"/>
    <property type="match status" value="1"/>
</dbReference>
<keyword evidence="8 11" id="KW-1133">Transmembrane helix</keyword>
<evidence type="ECO:0000256" key="11">
    <source>
        <dbReference type="RuleBase" id="RU368034"/>
    </source>
</evidence>
<comment type="caution">
    <text evidence="12">The sequence shown here is derived from an EMBL/GenBank/DDBJ whole genome shotgun (WGS) entry which is preliminary data.</text>
</comment>
<dbReference type="GO" id="GO:0005743">
    <property type="term" value="C:mitochondrial inner membrane"/>
    <property type="evidence" value="ECO:0007669"/>
    <property type="project" value="UniProtKB-SubCell"/>
</dbReference>
<dbReference type="STRING" id="1246581.A0A2H9TGY3"/>
<keyword evidence="5 11" id="KW-0812">Transmembrane</keyword>
<comment type="similarity">
    <text evidence="2 11">Belongs to the complex I NDUFA13 subunit family.</text>
</comment>
<dbReference type="PANTHER" id="PTHR12966:SF0">
    <property type="entry name" value="NADH DEHYDROGENASE [UBIQUINONE] 1 ALPHA SUBCOMPLEX SUBUNIT 13"/>
    <property type="match status" value="1"/>
</dbReference>
<dbReference type="Proteomes" id="UP000240830">
    <property type="component" value="Unassembled WGS sequence"/>
</dbReference>
<evidence type="ECO:0000256" key="7">
    <source>
        <dbReference type="ARBA" id="ARBA00022982"/>
    </source>
</evidence>